<feature type="chain" id="PRO_5010311074" evidence="1">
    <location>
        <begin position="23"/>
        <end position="278"/>
    </location>
</feature>
<dbReference type="InterPro" id="IPR017801">
    <property type="entry name" value="DUF3738"/>
</dbReference>
<organism evidence="2 3">
    <name type="scientific">Terriglobus roseus</name>
    <dbReference type="NCBI Taxonomy" id="392734"/>
    <lineage>
        <taxon>Bacteria</taxon>
        <taxon>Pseudomonadati</taxon>
        <taxon>Acidobacteriota</taxon>
        <taxon>Terriglobia</taxon>
        <taxon>Terriglobales</taxon>
        <taxon>Acidobacteriaceae</taxon>
        <taxon>Terriglobus</taxon>
    </lineage>
</organism>
<dbReference type="EMBL" id="FNSD01000001">
    <property type="protein sequence ID" value="SEB76320.1"/>
    <property type="molecule type" value="Genomic_DNA"/>
</dbReference>
<proteinExistence type="predicted"/>
<dbReference type="Proteomes" id="UP000182409">
    <property type="component" value="Unassembled WGS sequence"/>
</dbReference>
<reference evidence="2 3" key="1">
    <citation type="submission" date="2016-10" db="EMBL/GenBank/DDBJ databases">
        <authorList>
            <person name="de Groot N.N."/>
        </authorList>
    </citation>
    <scope>NUCLEOTIDE SEQUENCE [LARGE SCALE GENOMIC DNA]</scope>
    <source>
        <strain evidence="2 3">AB35.6</strain>
    </source>
</reference>
<evidence type="ECO:0000256" key="1">
    <source>
        <dbReference type="SAM" id="SignalP"/>
    </source>
</evidence>
<name>A0A1H4LZP0_9BACT</name>
<evidence type="ECO:0000313" key="2">
    <source>
        <dbReference type="EMBL" id="SEB76320.1"/>
    </source>
</evidence>
<dbReference type="RefSeq" id="WP_074653422.1">
    <property type="nucleotide sequence ID" value="NZ_FNSD01000001.1"/>
</dbReference>
<feature type="signal peptide" evidence="1">
    <location>
        <begin position="1"/>
        <end position="22"/>
    </location>
</feature>
<protein>
    <submittedName>
        <fullName evidence="2">Soil-associated protein, TIGR03435 family</fullName>
    </submittedName>
</protein>
<dbReference type="AlphaFoldDB" id="A0A1H4LZP0"/>
<evidence type="ECO:0000313" key="3">
    <source>
        <dbReference type="Proteomes" id="UP000182409"/>
    </source>
</evidence>
<dbReference type="Pfam" id="PF12543">
    <property type="entry name" value="DUF3738"/>
    <property type="match status" value="1"/>
</dbReference>
<keyword evidence="1" id="KW-0732">Signal</keyword>
<gene>
    <name evidence="2" type="ORF">SAMN05443244_1772</name>
</gene>
<accession>A0A1H4LZP0</accession>
<dbReference type="NCBIfam" id="TIGR03435">
    <property type="entry name" value="Soli_TIGR03435"/>
    <property type="match status" value="1"/>
</dbReference>
<sequence length="278" mass="30174">MLFLLRNVLFAGALAIAQARSAGVAPLTSGKSPLAWASVAIHESDPTKDATSWNSQANGVDIRGLGLKQLISQGYDFSVTPFRDDEISGLPNWARSTRYDIVARVDTEDIPAFKKITDLSMQDTIAAFSARQATGQMLMMQSLLTDRFHLKVHWEQKERAVYTLSVAKGGLRLQPAADTLHGSMMFSRGHLSGKGVPVSFLASLLEIPSDRTVSDMTGVTGSYDFDLRFDPADGAAETPSNDPNLFTALQEQLGLKLQSSRASVPVLVVDHVERPTPN</sequence>